<dbReference type="AlphaFoldDB" id="A0AAV4U7U7"/>
<accession>A0AAV4U7U7</accession>
<evidence type="ECO:0000313" key="1">
    <source>
        <dbReference type="EMBL" id="GIY53907.1"/>
    </source>
</evidence>
<name>A0AAV4U7U7_CAEEX</name>
<sequence>MIFISTQFVREESQHLLPRSPTHATSIERASISSVFSSPIRPGPLFLVERFAAAGEEEQKARERTGSERVKAGCCSRDTMPRLFVSPEMTPTRVSLSFSQRWMHPPHPAPGFSFASFLGLRSVRAPAFTN</sequence>
<comment type="caution">
    <text evidence="1">The sequence shown here is derived from an EMBL/GenBank/DDBJ whole genome shotgun (WGS) entry which is preliminary data.</text>
</comment>
<proteinExistence type="predicted"/>
<evidence type="ECO:0000313" key="2">
    <source>
        <dbReference type="Proteomes" id="UP001054945"/>
    </source>
</evidence>
<reference evidence="1 2" key="1">
    <citation type="submission" date="2021-06" db="EMBL/GenBank/DDBJ databases">
        <title>Caerostris extrusa draft genome.</title>
        <authorList>
            <person name="Kono N."/>
            <person name="Arakawa K."/>
        </authorList>
    </citation>
    <scope>NUCLEOTIDE SEQUENCE [LARGE SCALE GENOMIC DNA]</scope>
</reference>
<dbReference type="EMBL" id="BPLR01012429">
    <property type="protein sequence ID" value="GIY53907.1"/>
    <property type="molecule type" value="Genomic_DNA"/>
</dbReference>
<organism evidence="1 2">
    <name type="scientific">Caerostris extrusa</name>
    <name type="common">Bark spider</name>
    <name type="synonym">Caerostris bankana</name>
    <dbReference type="NCBI Taxonomy" id="172846"/>
    <lineage>
        <taxon>Eukaryota</taxon>
        <taxon>Metazoa</taxon>
        <taxon>Ecdysozoa</taxon>
        <taxon>Arthropoda</taxon>
        <taxon>Chelicerata</taxon>
        <taxon>Arachnida</taxon>
        <taxon>Araneae</taxon>
        <taxon>Araneomorphae</taxon>
        <taxon>Entelegynae</taxon>
        <taxon>Araneoidea</taxon>
        <taxon>Araneidae</taxon>
        <taxon>Caerostris</taxon>
    </lineage>
</organism>
<gene>
    <name evidence="1" type="ORF">CEXT_483041</name>
</gene>
<dbReference type="Proteomes" id="UP001054945">
    <property type="component" value="Unassembled WGS sequence"/>
</dbReference>
<protein>
    <submittedName>
        <fullName evidence="1">Uncharacterized protein</fullName>
    </submittedName>
</protein>
<keyword evidence="2" id="KW-1185">Reference proteome</keyword>